<accession>A0ABY4TIB1</accession>
<name>A0ABY4TIB1_9ACTN</name>
<organism evidence="1 2">
    <name type="scientific">Streptomyces sudanensis</name>
    <dbReference type="NCBI Taxonomy" id="436397"/>
    <lineage>
        <taxon>Bacteria</taxon>
        <taxon>Bacillati</taxon>
        <taxon>Actinomycetota</taxon>
        <taxon>Actinomycetes</taxon>
        <taxon>Kitasatosporales</taxon>
        <taxon>Streptomycetaceae</taxon>
        <taxon>Streptomyces</taxon>
    </lineage>
</organism>
<reference evidence="1" key="1">
    <citation type="submission" date="2022-04" db="EMBL/GenBank/DDBJ databases">
        <title>Systematic whole-genome sequencing reveals an unexpected diversity among actinomycetoma pathogens and provides insights into their antibacterial susceptibilities.</title>
        <authorList>
            <person name="Watson A.K."/>
            <person name="Kepplinger B."/>
            <person name="Bakhiet S.M."/>
            <person name="Mhmoud N.A."/>
            <person name="Chapman J."/>
            <person name="Allenby N."/>
            <person name="Mickiewicz K."/>
            <person name="Goodfellow M."/>
            <person name="Fahal A.H."/>
            <person name="Errington J."/>
        </authorList>
    </citation>
    <scope>NUCLEOTIDE SEQUENCE</scope>
    <source>
        <strain evidence="1">SD 504</strain>
    </source>
</reference>
<evidence type="ECO:0000313" key="2">
    <source>
        <dbReference type="Proteomes" id="UP001056383"/>
    </source>
</evidence>
<evidence type="ECO:0008006" key="3">
    <source>
        <dbReference type="Google" id="ProtNLM"/>
    </source>
</evidence>
<dbReference type="Proteomes" id="UP001056383">
    <property type="component" value="Chromosome"/>
</dbReference>
<dbReference type="EMBL" id="CP095474">
    <property type="protein sequence ID" value="URN17498.1"/>
    <property type="molecule type" value="Genomic_DNA"/>
</dbReference>
<proteinExistence type="predicted"/>
<dbReference type="RefSeq" id="WP_029553435.1">
    <property type="nucleotide sequence ID" value="NZ_CP095474.1"/>
</dbReference>
<gene>
    <name evidence="1" type="ORF">MW084_17925</name>
</gene>
<sequence length="76" mass="8700">MESHKATEAKAGDLVRDLRRDRNGVVMDTWGGRLYLRPLTGGREWSAPPQKVRRLTAREELSARLAVRNALARRYP</sequence>
<keyword evidence="2" id="KW-1185">Reference proteome</keyword>
<protein>
    <recommendedName>
        <fullName evidence="3">Integrase</fullName>
    </recommendedName>
</protein>
<evidence type="ECO:0000313" key="1">
    <source>
        <dbReference type="EMBL" id="URN17498.1"/>
    </source>
</evidence>